<name>A0A5Q0TKP2_9VIBR</name>
<evidence type="ECO:0000256" key="1">
    <source>
        <dbReference type="ARBA" id="ARBA00004370"/>
    </source>
</evidence>
<dbReference type="InterPro" id="IPR006685">
    <property type="entry name" value="MscS_channel_2nd"/>
</dbReference>
<comment type="similarity">
    <text evidence="5">Belongs to the MscS (TC 1.A.23) family.</text>
</comment>
<keyword evidence="3 5" id="KW-1133">Transmembrane helix</keyword>
<dbReference type="GO" id="GO:0008381">
    <property type="term" value="F:mechanosensitive monoatomic ion channel activity"/>
    <property type="evidence" value="ECO:0007669"/>
    <property type="project" value="InterPro"/>
</dbReference>
<dbReference type="Pfam" id="PF00924">
    <property type="entry name" value="MS_channel_2nd"/>
    <property type="match status" value="1"/>
</dbReference>
<comment type="subcellular location">
    <subcellularLocation>
        <location evidence="5">Cell inner membrane</location>
        <topology evidence="5">Multi-pass membrane protein</topology>
    </subcellularLocation>
    <subcellularLocation>
        <location evidence="1">Membrane</location>
    </subcellularLocation>
</comment>
<protein>
    <recommendedName>
        <fullName evidence="5">Small-conductance mechanosensitive channel</fullName>
    </recommendedName>
</protein>
<feature type="transmembrane region" description="Helical" evidence="5">
    <location>
        <begin position="52"/>
        <end position="74"/>
    </location>
</feature>
<keyword evidence="5" id="KW-0813">Transport</keyword>
<feature type="compositionally biased region" description="Basic residues" evidence="6">
    <location>
        <begin position="210"/>
        <end position="228"/>
    </location>
</feature>
<organism evidence="8 9">
    <name type="scientific">Vibrio algicola</name>
    <dbReference type="NCBI Taxonomy" id="2662262"/>
    <lineage>
        <taxon>Bacteria</taxon>
        <taxon>Pseudomonadati</taxon>
        <taxon>Pseudomonadota</taxon>
        <taxon>Gammaproteobacteria</taxon>
        <taxon>Vibrionales</taxon>
        <taxon>Vibrionaceae</taxon>
        <taxon>Vibrio</taxon>
    </lineage>
</organism>
<evidence type="ECO:0000313" key="9">
    <source>
        <dbReference type="Proteomes" id="UP000348942"/>
    </source>
</evidence>
<evidence type="ECO:0000259" key="7">
    <source>
        <dbReference type="Pfam" id="PF00924"/>
    </source>
</evidence>
<accession>A0A5Q0TKP2</accession>
<feature type="transmembrane region" description="Helical" evidence="5">
    <location>
        <begin position="86"/>
        <end position="111"/>
    </location>
</feature>
<keyword evidence="5" id="KW-1003">Cell membrane</keyword>
<feature type="transmembrane region" description="Helical" evidence="5">
    <location>
        <begin position="12"/>
        <end position="31"/>
    </location>
</feature>
<evidence type="ECO:0000256" key="4">
    <source>
        <dbReference type="ARBA" id="ARBA00023136"/>
    </source>
</evidence>
<keyword evidence="5" id="KW-0407">Ion channel</keyword>
<comment type="function">
    <text evidence="5">Mechanosensitive channel that participates in the regulation of osmotic pressure changes within the cell, opening in response to stretch forces in the membrane lipid bilayer, without the need for other proteins. Contributes to normal resistance to hypoosmotic shock. Forms an ion channel of 1.0 nanosiemens conductance with a slight preference for anions.</text>
</comment>
<dbReference type="AlphaFoldDB" id="A0A5Q0TKP2"/>
<dbReference type="SUPFAM" id="SSF50182">
    <property type="entry name" value="Sm-like ribonucleoproteins"/>
    <property type="match status" value="1"/>
</dbReference>
<feature type="compositionally biased region" description="Basic and acidic residues" evidence="6">
    <location>
        <begin position="181"/>
        <end position="195"/>
    </location>
</feature>
<dbReference type="RefSeq" id="WP_153447833.1">
    <property type="nucleotide sequence ID" value="NZ_CP045699.1"/>
</dbReference>
<dbReference type="Gene3D" id="2.30.30.60">
    <property type="match status" value="1"/>
</dbReference>
<dbReference type="PANTHER" id="PTHR30221:SF8">
    <property type="entry name" value="SMALL-CONDUCTANCE MECHANOSENSITIVE CHANNEL"/>
    <property type="match status" value="1"/>
</dbReference>
<comment type="caution">
    <text evidence="5">Lacks conserved residue(s) required for the propagation of feature annotation.</text>
</comment>
<feature type="region of interest" description="Disordered" evidence="6">
    <location>
        <begin position="208"/>
        <end position="228"/>
    </location>
</feature>
<gene>
    <name evidence="8" type="ORF">GFB47_09880</name>
</gene>
<evidence type="ECO:0000256" key="6">
    <source>
        <dbReference type="SAM" id="MobiDB-lite"/>
    </source>
</evidence>
<dbReference type="EMBL" id="CP045699">
    <property type="protein sequence ID" value="QGA65687.1"/>
    <property type="molecule type" value="Genomic_DNA"/>
</dbReference>
<evidence type="ECO:0000256" key="2">
    <source>
        <dbReference type="ARBA" id="ARBA00022692"/>
    </source>
</evidence>
<reference evidence="8 9" key="1">
    <citation type="submission" date="2019-10" db="EMBL/GenBank/DDBJ databases">
        <title>Vibrio sp. nov., isolated from Coralline algae surface.</title>
        <authorList>
            <person name="Geng Y."/>
            <person name="Zhang X."/>
        </authorList>
    </citation>
    <scope>NUCLEOTIDE SEQUENCE [LARGE SCALE GENOMIC DNA]</scope>
    <source>
        <strain evidence="8 9">SM1977</strain>
    </source>
</reference>
<evidence type="ECO:0000313" key="8">
    <source>
        <dbReference type="EMBL" id="QGA65687.1"/>
    </source>
</evidence>
<evidence type="ECO:0000256" key="5">
    <source>
        <dbReference type="RuleBase" id="RU369025"/>
    </source>
</evidence>
<feature type="region of interest" description="Disordered" evidence="6">
    <location>
        <begin position="172"/>
        <end position="195"/>
    </location>
</feature>
<dbReference type="InterPro" id="IPR045275">
    <property type="entry name" value="MscS_archaea/bacteria_type"/>
</dbReference>
<feature type="domain" description="Mechanosensitive ion channel MscS" evidence="7">
    <location>
        <begin position="100"/>
        <end position="165"/>
    </location>
</feature>
<dbReference type="InterPro" id="IPR023408">
    <property type="entry name" value="MscS_beta-dom_sf"/>
</dbReference>
<evidence type="ECO:0000256" key="3">
    <source>
        <dbReference type="ARBA" id="ARBA00022989"/>
    </source>
</evidence>
<sequence>MNQEWIAILQQYYQWIITVVVLIFYPMLRRIPARIFLGSMKTGISPHRKHRATLLLNTITSIIIIALLLMAWGIELRGLLVVGSSMFALLGVALFAGWSLLSNLTSFLILFGQNDCRVGRWVRVIDGANYIEGEITEMAFMSVQLRNIDGNVVLYPNNLFLTRPVIVLTTPPQASSPADSTKTDSSKTDSAKIEPLLKAETVTIEDPKVEKKRWMKRSRSHSHNKPMQ</sequence>
<dbReference type="PANTHER" id="PTHR30221">
    <property type="entry name" value="SMALL-CONDUCTANCE MECHANOSENSITIVE CHANNEL"/>
    <property type="match status" value="1"/>
</dbReference>
<keyword evidence="4 5" id="KW-0472">Membrane</keyword>
<proteinExistence type="inferred from homology"/>
<keyword evidence="9" id="KW-1185">Reference proteome</keyword>
<comment type="subunit">
    <text evidence="5">Homoheptamer.</text>
</comment>
<dbReference type="Proteomes" id="UP000348942">
    <property type="component" value="Chromosome 1"/>
</dbReference>
<keyword evidence="5" id="KW-0406">Ion transport</keyword>
<dbReference type="GO" id="GO:0005886">
    <property type="term" value="C:plasma membrane"/>
    <property type="evidence" value="ECO:0007669"/>
    <property type="project" value="UniProtKB-SubCell"/>
</dbReference>
<keyword evidence="2 5" id="KW-0812">Transmembrane</keyword>
<keyword evidence="5" id="KW-0997">Cell inner membrane</keyword>
<dbReference type="InterPro" id="IPR010920">
    <property type="entry name" value="LSM_dom_sf"/>
</dbReference>